<dbReference type="RefSeq" id="XP_040702065.1">
    <property type="nucleotide sequence ID" value="XM_040839796.1"/>
</dbReference>
<evidence type="ECO:0000313" key="2">
    <source>
        <dbReference type="EMBL" id="OJJ58259.1"/>
    </source>
</evidence>
<dbReference type="EMBL" id="KV878587">
    <property type="protein sequence ID" value="OJJ58259.1"/>
    <property type="molecule type" value="Genomic_DNA"/>
</dbReference>
<dbReference type="VEuPathDB" id="FungiDB:ASPSYDRAFT_1043903"/>
<evidence type="ECO:0000313" key="3">
    <source>
        <dbReference type="Proteomes" id="UP000184356"/>
    </source>
</evidence>
<evidence type="ECO:0000256" key="1">
    <source>
        <dbReference type="SAM" id="MobiDB-lite"/>
    </source>
</evidence>
<reference evidence="3" key="1">
    <citation type="journal article" date="2017" name="Genome Biol.">
        <title>Comparative genomics reveals high biological diversity and specific adaptations in the industrially and medically important fungal genus Aspergillus.</title>
        <authorList>
            <person name="de Vries R.P."/>
            <person name="Riley R."/>
            <person name="Wiebenga A."/>
            <person name="Aguilar-Osorio G."/>
            <person name="Amillis S."/>
            <person name="Uchima C.A."/>
            <person name="Anderluh G."/>
            <person name="Asadollahi M."/>
            <person name="Askin M."/>
            <person name="Barry K."/>
            <person name="Battaglia E."/>
            <person name="Bayram O."/>
            <person name="Benocci T."/>
            <person name="Braus-Stromeyer S.A."/>
            <person name="Caldana C."/>
            <person name="Canovas D."/>
            <person name="Cerqueira G.C."/>
            <person name="Chen F."/>
            <person name="Chen W."/>
            <person name="Choi C."/>
            <person name="Clum A."/>
            <person name="Dos Santos R.A."/>
            <person name="Damasio A.R."/>
            <person name="Diallinas G."/>
            <person name="Emri T."/>
            <person name="Fekete E."/>
            <person name="Flipphi M."/>
            <person name="Freyberg S."/>
            <person name="Gallo A."/>
            <person name="Gournas C."/>
            <person name="Habgood R."/>
            <person name="Hainaut M."/>
            <person name="Harispe M.L."/>
            <person name="Henrissat B."/>
            <person name="Hilden K.S."/>
            <person name="Hope R."/>
            <person name="Hossain A."/>
            <person name="Karabika E."/>
            <person name="Karaffa L."/>
            <person name="Karanyi Z."/>
            <person name="Krasevec N."/>
            <person name="Kuo A."/>
            <person name="Kusch H."/>
            <person name="LaButti K."/>
            <person name="Lagendijk E.L."/>
            <person name="Lapidus A."/>
            <person name="Levasseur A."/>
            <person name="Lindquist E."/>
            <person name="Lipzen A."/>
            <person name="Logrieco A.F."/>
            <person name="MacCabe A."/>
            <person name="Maekelae M.R."/>
            <person name="Malavazi I."/>
            <person name="Melin P."/>
            <person name="Meyer V."/>
            <person name="Mielnichuk N."/>
            <person name="Miskei M."/>
            <person name="Molnar A.P."/>
            <person name="Mule G."/>
            <person name="Ngan C.Y."/>
            <person name="Orejas M."/>
            <person name="Orosz E."/>
            <person name="Ouedraogo J.P."/>
            <person name="Overkamp K.M."/>
            <person name="Park H.-S."/>
            <person name="Perrone G."/>
            <person name="Piumi F."/>
            <person name="Punt P.J."/>
            <person name="Ram A.F."/>
            <person name="Ramon A."/>
            <person name="Rauscher S."/>
            <person name="Record E."/>
            <person name="Riano-Pachon D.M."/>
            <person name="Robert V."/>
            <person name="Roehrig J."/>
            <person name="Ruller R."/>
            <person name="Salamov A."/>
            <person name="Salih N.S."/>
            <person name="Samson R.A."/>
            <person name="Sandor E."/>
            <person name="Sanguinetti M."/>
            <person name="Schuetze T."/>
            <person name="Sepcic K."/>
            <person name="Shelest E."/>
            <person name="Sherlock G."/>
            <person name="Sophianopoulou V."/>
            <person name="Squina F.M."/>
            <person name="Sun H."/>
            <person name="Susca A."/>
            <person name="Todd R.B."/>
            <person name="Tsang A."/>
            <person name="Unkles S.E."/>
            <person name="van de Wiele N."/>
            <person name="van Rossen-Uffink D."/>
            <person name="Oliveira J.V."/>
            <person name="Vesth T.C."/>
            <person name="Visser J."/>
            <person name="Yu J.-H."/>
            <person name="Zhou M."/>
            <person name="Andersen M.R."/>
            <person name="Archer D.B."/>
            <person name="Baker S.E."/>
            <person name="Benoit I."/>
            <person name="Brakhage A.A."/>
            <person name="Braus G.H."/>
            <person name="Fischer R."/>
            <person name="Frisvad J.C."/>
            <person name="Goldman G.H."/>
            <person name="Houbraken J."/>
            <person name="Oakley B."/>
            <person name="Pocsi I."/>
            <person name="Scazzocchio C."/>
            <person name="Seiboth B."/>
            <person name="vanKuyk P.A."/>
            <person name="Wortman J."/>
            <person name="Dyer P.S."/>
            <person name="Grigoriev I.V."/>
        </authorList>
    </citation>
    <scope>NUCLEOTIDE SEQUENCE [LARGE SCALE GENOMIC DNA]</scope>
    <source>
        <strain evidence="3">CBS 593.65</strain>
    </source>
</reference>
<feature type="compositionally biased region" description="Polar residues" evidence="1">
    <location>
        <begin position="145"/>
        <end position="169"/>
    </location>
</feature>
<dbReference type="Proteomes" id="UP000184356">
    <property type="component" value="Unassembled WGS sequence"/>
</dbReference>
<gene>
    <name evidence="2" type="ORF">ASPSYDRAFT_1043903</name>
</gene>
<name>A0A1L9TFP8_9EURO</name>
<dbReference type="AlphaFoldDB" id="A0A1L9TFP8"/>
<feature type="region of interest" description="Disordered" evidence="1">
    <location>
        <begin position="135"/>
        <end position="169"/>
    </location>
</feature>
<dbReference type="OrthoDB" id="10384179at2759"/>
<organism evidence="2 3">
    <name type="scientific">Aspergillus sydowii CBS 593.65</name>
    <dbReference type="NCBI Taxonomy" id="1036612"/>
    <lineage>
        <taxon>Eukaryota</taxon>
        <taxon>Fungi</taxon>
        <taxon>Dikarya</taxon>
        <taxon>Ascomycota</taxon>
        <taxon>Pezizomycotina</taxon>
        <taxon>Eurotiomycetes</taxon>
        <taxon>Eurotiomycetidae</taxon>
        <taxon>Eurotiales</taxon>
        <taxon>Aspergillaceae</taxon>
        <taxon>Aspergillus</taxon>
        <taxon>Aspergillus subgen. Nidulantes</taxon>
    </lineage>
</organism>
<protein>
    <submittedName>
        <fullName evidence="2">Uncharacterized protein</fullName>
    </submittedName>
</protein>
<accession>A0A1L9TFP8</accession>
<sequence>MSSSDHFLSIVRAPLFARRPPISAARDPHYLLRVFSLFVFILASPAHPPSPRRPLPPLLCSLLPPGRPRQRKRPSPGDSVISLSYHRPRLRSLLHRIRPRALLSSLPRLNPVALARPHPHSNVWRLKQKHLHPELSPDVCRNAGPHQTSCALRPSGSPTRSITSHAIHR</sequence>
<dbReference type="GeneID" id="63755869"/>
<keyword evidence="3" id="KW-1185">Reference proteome</keyword>
<proteinExistence type="predicted"/>
<feature type="region of interest" description="Disordered" evidence="1">
    <location>
        <begin position="63"/>
        <end position="82"/>
    </location>
</feature>